<comment type="caution">
    <text evidence="1">The sequence shown here is derived from an EMBL/GenBank/DDBJ whole genome shotgun (WGS) entry which is preliminary data.</text>
</comment>
<dbReference type="AlphaFoldDB" id="X1UFA5"/>
<evidence type="ECO:0000313" key="1">
    <source>
        <dbReference type="EMBL" id="GAI98540.1"/>
    </source>
</evidence>
<reference evidence="1" key="1">
    <citation type="journal article" date="2014" name="Front. Microbiol.">
        <title>High frequency of phylogenetically diverse reductive dehalogenase-homologous genes in deep subseafloor sedimentary metagenomes.</title>
        <authorList>
            <person name="Kawai M."/>
            <person name="Futagami T."/>
            <person name="Toyoda A."/>
            <person name="Takaki Y."/>
            <person name="Nishi S."/>
            <person name="Hori S."/>
            <person name="Arai W."/>
            <person name="Tsubouchi T."/>
            <person name="Morono Y."/>
            <person name="Uchiyama I."/>
            <person name="Ito T."/>
            <person name="Fujiyama A."/>
            <person name="Inagaki F."/>
            <person name="Takami H."/>
        </authorList>
    </citation>
    <scope>NUCLEOTIDE SEQUENCE</scope>
    <source>
        <strain evidence="1">Expedition CK06-06</strain>
    </source>
</reference>
<protein>
    <submittedName>
        <fullName evidence="1">Uncharacterized protein</fullName>
    </submittedName>
</protein>
<sequence length="65" mass="7571">MPLDKLCPFCHIFSNEKHPHCKKSECELWSTDNSRCSIPICFFAVKSIADSLREISENIKNHYLD</sequence>
<dbReference type="EMBL" id="BARW01021026">
    <property type="protein sequence ID" value="GAI98540.1"/>
    <property type="molecule type" value="Genomic_DNA"/>
</dbReference>
<organism evidence="1">
    <name type="scientific">marine sediment metagenome</name>
    <dbReference type="NCBI Taxonomy" id="412755"/>
    <lineage>
        <taxon>unclassified sequences</taxon>
        <taxon>metagenomes</taxon>
        <taxon>ecological metagenomes</taxon>
    </lineage>
</organism>
<proteinExistence type="predicted"/>
<accession>X1UFA5</accession>
<gene>
    <name evidence="1" type="ORF">S12H4_35409</name>
</gene>
<name>X1UFA5_9ZZZZ</name>